<keyword evidence="6 7" id="KW-0472">Membrane</keyword>
<dbReference type="PANTHER" id="PTHR24002">
    <property type="entry name" value="SOLUTE CARRIER FAMILY 22 MEMBER 18"/>
    <property type="match status" value="1"/>
</dbReference>
<evidence type="ECO:0000256" key="4">
    <source>
        <dbReference type="ARBA" id="ARBA00022692"/>
    </source>
</evidence>
<evidence type="ECO:0000256" key="2">
    <source>
        <dbReference type="ARBA" id="ARBA00004141"/>
    </source>
</evidence>
<evidence type="ECO:0000256" key="6">
    <source>
        <dbReference type="ARBA" id="ARBA00023136"/>
    </source>
</evidence>
<dbReference type="Pfam" id="PF07690">
    <property type="entry name" value="MFS_1"/>
    <property type="match status" value="1"/>
</dbReference>
<feature type="transmembrane region" description="Helical" evidence="7">
    <location>
        <begin position="381"/>
        <end position="403"/>
    </location>
</feature>
<protein>
    <submittedName>
        <fullName evidence="9">MFS transporter</fullName>
    </submittedName>
</protein>
<feature type="transmembrane region" description="Helical" evidence="7">
    <location>
        <begin position="221"/>
        <end position="243"/>
    </location>
</feature>
<evidence type="ECO:0000256" key="5">
    <source>
        <dbReference type="ARBA" id="ARBA00022989"/>
    </source>
</evidence>
<keyword evidence="10" id="KW-1185">Reference proteome</keyword>
<feature type="domain" description="Major facilitator superfamily (MFS) profile" evidence="8">
    <location>
        <begin position="20"/>
        <end position="402"/>
    </location>
</feature>
<comment type="subcellular location">
    <subcellularLocation>
        <location evidence="2">Membrane</location>
        <topology evidence="2">Multi-pass membrane protein</topology>
    </subcellularLocation>
</comment>
<evidence type="ECO:0000256" key="1">
    <source>
        <dbReference type="ARBA" id="ARBA00003279"/>
    </source>
</evidence>
<feature type="transmembrane region" description="Helical" evidence="7">
    <location>
        <begin position="357"/>
        <end position="375"/>
    </location>
</feature>
<gene>
    <name evidence="9" type="ORF">JQ615_19995</name>
</gene>
<dbReference type="InterPro" id="IPR005829">
    <property type="entry name" value="Sugar_transporter_CS"/>
</dbReference>
<feature type="transmembrane region" description="Helical" evidence="7">
    <location>
        <begin position="172"/>
        <end position="192"/>
    </location>
</feature>
<dbReference type="PROSITE" id="PS00216">
    <property type="entry name" value="SUGAR_TRANSPORT_1"/>
    <property type="match status" value="1"/>
</dbReference>
<dbReference type="SUPFAM" id="SSF103473">
    <property type="entry name" value="MFS general substrate transporter"/>
    <property type="match status" value="1"/>
</dbReference>
<feature type="transmembrane region" description="Helical" evidence="7">
    <location>
        <begin position="318"/>
        <end position="336"/>
    </location>
</feature>
<dbReference type="InterPro" id="IPR036259">
    <property type="entry name" value="MFS_trans_sf"/>
</dbReference>
<dbReference type="InterPro" id="IPR001958">
    <property type="entry name" value="Tet-R_TetA/multi-R_MdtG-like"/>
</dbReference>
<accession>A0ABS5FLL3</accession>
<dbReference type="PROSITE" id="PS50850">
    <property type="entry name" value="MFS"/>
    <property type="match status" value="1"/>
</dbReference>
<organism evidence="9 10">
    <name type="scientific">Bradyrhizobium jicamae</name>
    <dbReference type="NCBI Taxonomy" id="280332"/>
    <lineage>
        <taxon>Bacteria</taxon>
        <taxon>Pseudomonadati</taxon>
        <taxon>Pseudomonadota</taxon>
        <taxon>Alphaproteobacteria</taxon>
        <taxon>Hyphomicrobiales</taxon>
        <taxon>Nitrobacteraceae</taxon>
        <taxon>Bradyrhizobium</taxon>
    </lineage>
</organism>
<dbReference type="CDD" id="cd17330">
    <property type="entry name" value="MFS_SLC46_TetA_like"/>
    <property type="match status" value="1"/>
</dbReference>
<keyword evidence="4 7" id="KW-0812">Transmembrane</keyword>
<evidence type="ECO:0000259" key="8">
    <source>
        <dbReference type="PROSITE" id="PS50850"/>
    </source>
</evidence>
<comment type="caution">
    <text evidence="9">The sequence shown here is derived from an EMBL/GenBank/DDBJ whole genome shotgun (WGS) entry which is preliminary data.</text>
</comment>
<name>A0ABS5FLL3_9BRAD</name>
<dbReference type="RefSeq" id="WP_212393893.1">
    <property type="nucleotide sequence ID" value="NZ_JAFCJH010000020.1"/>
</dbReference>
<evidence type="ECO:0000256" key="3">
    <source>
        <dbReference type="ARBA" id="ARBA00007520"/>
    </source>
</evidence>
<dbReference type="InterPro" id="IPR020846">
    <property type="entry name" value="MFS_dom"/>
</dbReference>
<dbReference type="EMBL" id="JAFCJH010000020">
    <property type="protein sequence ID" value="MBR0797669.1"/>
    <property type="molecule type" value="Genomic_DNA"/>
</dbReference>
<feature type="transmembrane region" description="Helical" evidence="7">
    <location>
        <begin position="263"/>
        <end position="282"/>
    </location>
</feature>
<feature type="transmembrane region" description="Helical" evidence="7">
    <location>
        <begin position="54"/>
        <end position="74"/>
    </location>
</feature>
<feature type="transmembrane region" description="Helical" evidence="7">
    <location>
        <begin position="294"/>
        <end position="312"/>
    </location>
</feature>
<dbReference type="Proteomes" id="UP001315278">
    <property type="component" value="Unassembled WGS sequence"/>
</dbReference>
<feature type="transmembrane region" description="Helical" evidence="7">
    <location>
        <begin position="20"/>
        <end position="42"/>
    </location>
</feature>
<evidence type="ECO:0000313" key="9">
    <source>
        <dbReference type="EMBL" id="MBR0797669.1"/>
    </source>
</evidence>
<comment type="similarity">
    <text evidence="3">Belongs to the major facilitator superfamily. TCR/Tet family.</text>
</comment>
<feature type="transmembrane region" description="Helical" evidence="7">
    <location>
        <begin position="86"/>
        <end position="105"/>
    </location>
</feature>
<comment type="function">
    <text evidence="1">Resistance to tetracycline by an active tetracycline efflux. This is an energy-dependent process that decreases the accumulation of the antibiotic in whole cells. This protein functions as a metal-tetracycline/H(+) antiporter.</text>
</comment>
<dbReference type="PRINTS" id="PR01035">
    <property type="entry name" value="TCRTETA"/>
</dbReference>
<reference evidence="10" key="1">
    <citation type="journal article" date="2021" name="ISME J.">
        <title>Evolutionary origin and ecological implication of a unique nif island in free-living Bradyrhizobium lineages.</title>
        <authorList>
            <person name="Tao J."/>
        </authorList>
    </citation>
    <scope>NUCLEOTIDE SEQUENCE [LARGE SCALE GENOMIC DNA]</scope>
    <source>
        <strain evidence="10">SZCCT0434</strain>
    </source>
</reference>
<proteinExistence type="inferred from homology"/>
<evidence type="ECO:0000313" key="10">
    <source>
        <dbReference type="Proteomes" id="UP001315278"/>
    </source>
</evidence>
<sequence>MDARSTAEIRDEHAGDGSLALIPTFVVVAVDATGMGIILPLLPFYSQRLGASPFLIGALISVYAVCQLVAGPVVGILSDRYGRRKVLVVSQIGTFVGFVLLAMAGNLTLVFLARIIDGLTSGNISVAHAYAAEHSAPETRKQALGMTSGAIGTGLLVGPALSGLLVHYGDTAPVWAAAGLSLISILATIVLLSPDHPAFEPLYQQRVPEPTLMRTILGMRYAWRLLGLLIVFFFVNSMFLSQIGLFLSARFSWDGHPFGARELGWMFAYAGFINMIVQGLLITRANRVASDRGIVVAAFTGIALGSAGLAIAGRISLLAVFLTLIIVGTMFARSTLTAELSRSSAINRQGMIMGLNQSLMSGANISAPLVSGALIGHQLFVIWALGMAVMALIGAALAGRLLASA</sequence>
<feature type="transmembrane region" description="Helical" evidence="7">
    <location>
        <begin position="143"/>
        <end position="166"/>
    </location>
</feature>
<dbReference type="PANTHER" id="PTHR24002:SF3">
    <property type="entry name" value="SOLUTE CARRIER FAMILY 22 MEMBER 18"/>
    <property type="match status" value="1"/>
</dbReference>
<keyword evidence="5 7" id="KW-1133">Transmembrane helix</keyword>
<dbReference type="InterPro" id="IPR011701">
    <property type="entry name" value="MFS"/>
</dbReference>
<dbReference type="Gene3D" id="1.20.1250.20">
    <property type="entry name" value="MFS general substrate transporter like domains"/>
    <property type="match status" value="1"/>
</dbReference>
<evidence type="ECO:0000256" key="7">
    <source>
        <dbReference type="SAM" id="Phobius"/>
    </source>
</evidence>